<reference evidence="2" key="1">
    <citation type="submission" date="2019-08" db="EMBL/GenBank/DDBJ databases">
        <authorList>
            <person name="Kucharzyk K."/>
            <person name="Murdoch R.W."/>
            <person name="Higgins S."/>
            <person name="Loffler F."/>
        </authorList>
    </citation>
    <scope>NUCLEOTIDE SEQUENCE</scope>
</reference>
<sequence length="177" mass="20821">MYIKTQRLLIRNFKTDDLNDVFNIYKDDETCKYLLHDAWNENNKNQEFKLKLSKANLEKDYAVNLACVLDNVVIGDINIWYTQMKDSVEIGYTFNPKYSNNGYATEALKAIVEYLLTQKGIHRIQANMDARNLSSAKLCEKIGMRKEAHFIKDFWNKNEWTDSFIYGMLISDLKSYN</sequence>
<gene>
    <name evidence="2" type="ORF">SDC9_11985</name>
</gene>
<dbReference type="GO" id="GO:0016747">
    <property type="term" value="F:acyltransferase activity, transferring groups other than amino-acyl groups"/>
    <property type="evidence" value="ECO:0007669"/>
    <property type="project" value="InterPro"/>
</dbReference>
<comment type="caution">
    <text evidence="2">The sequence shown here is derived from an EMBL/GenBank/DDBJ whole genome shotgun (WGS) entry which is preliminary data.</text>
</comment>
<evidence type="ECO:0000313" key="2">
    <source>
        <dbReference type="EMBL" id="MPL66315.1"/>
    </source>
</evidence>
<dbReference type="InterPro" id="IPR016181">
    <property type="entry name" value="Acyl_CoA_acyltransferase"/>
</dbReference>
<dbReference type="PANTHER" id="PTHR43792:SF1">
    <property type="entry name" value="N-ACETYLTRANSFERASE DOMAIN-CONTAINING PROTEIN"/>
    <property type="match status" value="1"/>
</dbReference>
<protein>
    <recommendedName>
        <fullName evidence="1">N-acetyltransferase domain-containing protein</fullName>
    </recommendedName>
</protein>
<feature type="domain" description="N-acetyltransferase" evidence="1">
    <location>
        <begin position="8"/>
        <end position="171"/>
    </location>
</feature>
<organism evidence="2">
    <name type="scientific">bioreactor metagenome</name>
    <dbReference type="NCBI Taxonomy" id="1076179"/>
    <lineage>
        <taxon>unclassified sequences</taxon>
        <taxon>metagenomes</taxon>
        <taxon>ecological metagenomes</taxon>
    </lineage>
</organism>
<dbReference type="Pfam" id="PF13302">
    <property type="entry name" value="Acetyltransf_3"/>
    <property type="match status" value="1"/>
</dbReference>
<proteinExistence type="predicted"/>
<dbReference type="InterPro" id="IPR000182">
    <property type="entry name" value="GNAT_dom"/>
</dbReference>
<dbReference type="SUPFAM" id="SSF55729">
    <property type="entry name" value="Acyl-CoA N-acyltransferases (Nat)"/>
    <property type="match status" value="1"/>
</dbReference>
<dbReference type="PROSITE" id="PS51186">
    <property type="entry name" value="GNAT"/>
    <property type="match status" value="1"/>
</dbReference>
<name>A0A644TH45_9ZZZZ</name>
<dbReference type="AlphaFoldDB" id="A0A644TH45"/>
<dbReference type="InterPro" id="IPR051531">
    <property type="entry name" value="N-acetyltransferase"/>
</dbReference>
<evidence type="ECO:0000259" key="1">
    <source>
        <dbReference type="PROSITE" id="PS51186"/>
    </source>
</evidence>
<dbReference type="PANTHER" id="PTHR43792">
    <property type="entry name" value="GNAT FAMILY, PUTATIVE (AFU_ORTHOLOGUE AFUA_3G00765)-RELATED-RELATED"/>
    <property type="match status" value="1"/>
</dbReference>
<dbReference type="EMBL" id="VSSQ01000031">
    <property type="protein sequence ID" value="MPL66315.1"/>
    <property type="molecule type" value="Genomic_DNA"/>
</dbReference>
<accession>A0A644TH45</accession>
<dbReference type="Gene3D" id="3.40.630.30">
    <property type="match status" value="1"/>
</dbReference>